<evidence type="ECO:0000256" key="1">
    <source>
        <dbReference type="ARBA" id="ARBA00006538"/>
    </source>
</evidence>
<dbReference type="STRING" id="133385.A0A2T9Y9A9"/>
<feature type="domain" description="Acyl-CoA thioesterase 2 C-terminal" evidence="3">
    <location>
        <begin position="250"/>
        <end position="354"/>
    </location>
</feature>
<evidence type="ECO:0000259" key="3">
    <source>
        <dbReference type="Pfam" id="PF02551"/>
    </source>
</evidence>
<evidence type="ECO:0000259" key="4">
    <source>
        <dbReference type="Pfam" id="PF13622"/>
    </source>
</evidence>
<gene>
    <name evidence="5" type="ORF">BB561_005647</name>
</gene>
<dbReference type="InterPro" id="IPR049449">
    <property type="entry name" value="TesB_ACOT8-like_N"/>
</dbReference>
<dbReference type="PANTHER" id="PTHR11066">
    <property type="entry name" value="ACYL-COA THIOESTERASE"/>
    <property type="match status" value="1"/>
</dbReference>
<evidence type="ECO:0000256" key="2">
    <source>
        <dbReference type="ARBA" id="ARBA00022801"/>
    </source>
</evidence>
<dbReference type="GO" id="GO:0006637">
    <property type="term" value="P:acyl-CoA metabolic process"/>
    <property type="evidence" value="ECO:0007669"/>
    <property type="project" value="InterPro"/>
</dbReference>
<reference evidence="5 6" key="1">
    <citation type="journal article" date="2018" name="MBio">
        <title>Comparative Genomics Reveals the Core Gene Toolbox for the Fungus-Insect Symbiosis.</title>
        <authorList>
            <person name="Wang Y."/>
            <person name="Stata M."/>
            <person name="Wang W."/>
            <person name="Stajich J.E."/>
            <person name="White M.M."/>
            <person name="Moncalvo J.M."/>
        </authorList>
    </citation>
    <scope>NUCLEOTIDE SEQUENCE [LARGE SCALE GENOMIC DNA]</scope>
    <source>
        <strain evidence="5 6">SWE-8-4</strain>
    </source>
</reference>
<feature type="domain" description="Acyl-CoA thioesterase-like N-terminal HotDog" evidence="4">
    <location>
        <begin position="78"/>
        <end position="154"/>
    </location>
</feature>
<dbReference type="PANTHER" id="PTHR11066:SF34">
    <property type="entry name" value="ACYL-COENZYME A THIOESTERASE 8"/>
    <property type="match status" value="1"/>
</dbReference>
<comment type="caution">
    <text evidence="5">The sequence shown here is derived from an EMBL/GenBank/DDBJ whole genome shotgun (WGS) entry which is preliminary data.</text>
</comment>
<name>A0A2T9Y9A9_9FUNG</name>
<dbReference type="Gene3D" id="2.40.160.210">
    <property type="entry name" value="Acyl-CoA thioesterase, double hotdog domain"/>
    <property type="match status" value="1"/>
</dbReference>
<evidence type="ECO:0000313" key="5">
    <source>
        <dbReference type="EMBL" id="PVU88915.1"/>
    </source>
</evidence>
<proteinExistence type="inferred from homology"/>
<evidence type="ECO:0000313" key="6">
    <source>
        <dbReference type="Proteomes" id="UP000245383"/>
    </source>
</evidence>
<keyword evidence="2" id="KW-0378">Hydrolase</keyword>
<dbReference type="Pfam" id="PF13622">
    <property type="entry name" value="4HBT_3"/>
    <property type="match status" value="1"/>
</dbReference>
<dbReference type="CDD" id="cd03444">
    <property type="entry name" value="Thioesterase_II_repeat1"/>
    <property type="match status" value="1"/>
</dbReference>
<dbReference type="InterPro" id="IPR029069">
    <property type="entry name" value="HotDog_dom_sf"/>
</dbReference>
<sequence>MSSTVLSSKRTLFKTWLSKSVLLSQPTNHSFKFKGVQHTTFLQTCKPRTIVTDAIGVKEIRPGVFASKELLKLHGSKGVYGGQTVGQALLAATKTVEPKFHVNSLHSYFVYPGDNTIPIEYSVETLRNGRLFCSRNVIARQRNKVIFTMMCSFQVFDKSDLEHQLKMPEVKSPLEYQIKPTSEGVRNIFELSNNTLNGTSLESKSDFNSISKSLPGKIEAECRFIGHPTLNNISHAEICDHELSPYLLWWYKGTGDLKSESHLVHQSAMAYYSDYMFIYTSLLPHKIGARPETDFLTMMVSLDHSVWFHAPARADEWMLYVMESHRASLGRSLLTGKLFNREGTLIASVAQEGFLKTLNVNTKGAINPKKTAYVNKYITNYPLNLTDEK</sequence>
<dbReference type="GO" id="GO:0047617">
    <property type="term" value="F:fatty acyl-CoA hydrolase activity"/>
    <property type="evidence" value="ECO:0007669"/>
    <property type="project" value="InterPro"/>
</dbReference>
<accession>A0A2T9Y9A9</accession>
<evidence type="ECO:0008006" key="7">
    <source>
        <dbReference type="Google" id="ProtNLM"/>
    </source>
</evidence>
<dbReference type="GO" id="GO:0009062">
    <property type="term" value="P:fatty acid catabolic process"/>
    <property type="evidence" value="ECO:0007669"/>
    <property type="project" value="TreeGrafter"/>
</dbReference>
<protein>
    <recommendedName>
        <fullName evidence="7">Acyl-CoA thioesterase II</fullName>
    </recommendedName>
</protein>
<dbReference type="InterPro" id="IPR042171">
    <property type="entry name" value="Acyl-CoA_hotdog"/>
</dbReference>
<dbReference type="InterPro" id="IPR025652">
    <property type="entry name" value="TesB_C"/>
</dbReference>
<dbReference type="SUPFAM" id="SSF54637">
    <property type="entry name" value="Thioesterase/thiol ester dehydrase-isomerase"/>
    <property type="match status" value="2"/>
</dbReference>
<dbReference type="GO" id="GO:0005782">
    <property type="term" value="C:peroxisomal matrix"/>
    <property type="evidence" value="ECO:0007669"/>
    <property type="project" value="TreeGrafter"/>
</dbReference>
<dbReference type="InterPro" id="IPR003703">
    <property type="entry name" value="Acyl_CoA_thio"/>
</dbReference>
<dbReference type="Proteomes" id="UP000245383">
    <property type="component" value="Unassembled WGS sequence"/>
</dbReference>
<keyword evidence="6" id="KW-1185">Reference proteome</keyword>
<organism evidence="5 6">
    <name type="scientific">Smittium simulii</name>
    <dbReference type="NCBI Taxonomy" id="133385"/>
    <lineage>
        <taxon>Eukaryota</taxon>
        <taxon>Fungi</taxon>
        <taxon>Fungi incertae sedis</taxon>
        <taxon>Zoopagomycota</taxon>
        <taxon>Kickxellomycotina</taxon>
        <taxon>Harpellomycetes</taxon>
        <taxon>Harpellales</taxon>
        <taxon>Legeriomycetaceae</taxon>
        <taxon>Smittium</taxon>
    </lineage>
</organism>
<dbReference type="Pfam" id="PF02551">
    <property type="entry name" value="Acyl_CoA_thio"/>
    <property type="match status" value="1"/>
</dbReference>
<dbReference type="EMBL" id="MBFR01000351">
    <property type="protein sequence ID" value="PVU88915.1"/>
    <property type="molecule type" value="Genomic_DNA"/>
</dbReference>
<dbReference type="CDD" id="cd03445">
    <property type="entry name" value="Thioesterase_II_repeat2"/>
    <property type="match status" value="1"/>
</dbReference>
<comment type="similarity">
    <text evidence="1">Belongs to the C/M/P thioester hydrolase family.</text>
</comment>
<dbReference type="OrthoDB" id="68328at2759"/>
<dbReference type="AlphaFoldDB" id="A0A2T9Y9A9"/>